<evidence type="ECO:0000313" key="4">
    <source>
        <dbReference type="EMBL" id="GHE16912.1"/>
    </source>
</evidence>
<accession>A0ABQ3HJS1</accession>
<proteinExistence type="predicted"/>
<dbReference type="PANTHER" id="PTHR40763">
    <property type="entry name" value="MEMBRANE PROTEIN-RELATED"/>
    <property type="match status" value="1"/>
</dbReference>
<gene>
    <name evidence="4" type="ORF">GCM10011376_15220</name>
</gene>
<feature type="compositionally biased region" description="Low complexity" evidence="1">
    <location>
        <begin position="66"/>
        <end position="81"/>
    </location>
</feature>
<keyword evidence="2" id="KW-0812">Transmembrane</keyword>
<dbReference type="Proteomes" id="UP000597341">
    <property type="component" value="Unassembled WGS sequence"/>
</dbReference>
<dbReference type="Pfam" id="PF08044">
    <property type="entry name" value="DUF1707"/>
    <property type="match status" value="1"/>
</dbReference>
<feature type="domain" description="DUF1707" evidence="3">
    <location>
        <begin position="8"/>
        <end position="60"/>
    </location>
</feature>
<evidence type="ECO:0000256" key="2">
    <source>
        <dbReference type="SAM" id="Phobius"/>
    </source>
</evidence>
<dbReference type="EMBL" id="BNAD01000003">
    <property type="protein sequence ID" value="GHE16912.1"/>
    <property type="molecule type" value="Genomic_DNA"/>
</dbReference>
<reference evidence="5" key="1">
    <citation type="journal article" date="2019" name="Int. J. Syst. Evol. Microbiol.">
        <title>The Global Catalogue of Microorganisms (GCM) 10K type strain sequencing project: providing services to taxonomists for standard genome sequencing and annotation.</title>
        <authorList>
            <consortium name="The Broad Institute Genomics Platform"/>
            <consortium name="The Broad Institute Genome Sequencing Center for Infectious Disease"/>
            <person name="Wu L."/>
            <person name="Ma J."/>
        </authorList>
    </citation>
    <scope>NUCLEOTIDE SEQUENCE [LARGE SCALE GENOMIC DNA]</scope>
    <source>
        <strain evidence="5">CGMCC 1.12791</strain>
    </source>
</reference>
<organism evidence="4 5">
    <name type="scientific">Nocardioides flavus</name>
    <name type="common">ex Wang et al. 2016</name>
    <dbReference type="NCBI Taxonomy" id="2058780"/>
    <lineage>
        <taxon>Bacteria</taxon>
        <taxon>Bacillati</taxon>
        <taxon>Actinomycetota</taxon>
        <taxon>Actinomycetes</taxon>
        <taxon>Propionibacteriales</taxon>
        <taxon>Nocardioidaceae</taxon>
        <taxon>Nocardioides</taxon>
    </lineage>
</organism>
<protein>
    <recommendedName>
        <fullName evidence="3">DUF1707 domain-containing protein</fullName>
    </recommendedName>
</protein>
<dbReference type="InterPro" id="IPR012551">
    <property type="entry name" value="DUF1707_SHOCT-like"/>
</dbReference>
<dbReference type="PANTHER" id="PTHR40763:SF5">
    <property type="entry name" value="MEMBRANE PROTEIN"/>
    <property type="match status" value="1"/>
</dbReference>
<feature type="transmembrane region" description="Helical" evidence="2">
    <location>
        <begin position="86"/>
        <end position="114"/>
    </location>
</feature>
<name>A0ABQ3HJS1_9ACTN</name>
<sequence length="151" mass="17262">MSQPDPRMRIADSDRERAMADLAGHYAEGRLDHEEYDERLDAIWTARTRADLALLFSDLPRPQAPQPSRAPARVPRPAGSRSRFPLLPIVLVLLALSVLTEAPFWLLVIPLVWFRVRRRRASGPAAHRPQGWSHQSHGHTDYRRPRGSHGW</sequence>
<evidence type="ECO:0000256" key="1">
    <source>
        <dbReference type="SAM" id="MobiDB-lite"/>
    </source>
</evidence>
<keyword evidence="2" id="KW-0472">Membrane</keyword>
<comment type="caution">
    <text evidence="4">The sequence shown here is derived from an EMBL/GenBank/DDBJ whole genome shotgun (WGS) entry which is preliminary data.</text>
</comment>
<evidence type="ECO:0000313" key="5">
    <source>
        <dbReference type="Proteomes" id="UP000597341"/>
    </source>
</evidence>
<keyword evidence="5" id="KW-1185">Reference proteome</keyword>
<feature type="region of interest" description="Disordered" evidence="1">
    <location>
        <begin position="124"/>
        <end position="151"/>
    </location>
</feature>
<dbReference type="RefSeq" id="WP_191278795.1">
    <property type="nucleotide sequence ID" value="NZ_BNAD01000003.1"/>
</dbReference>
<evidence type="ECO:0000259" key="3">
    <source>
        <dbReference type="Pfam" id="PF08044"/>
    </source>
</evidence>
<keyword evidence="2" id="KW-1133">Transmembrane helix</keyword>
<feature type="region of interest" description="Disordered" evidence="1">
    <location>
        <begin position="59"/>
        <end position="81"/>
    </location>
</feature>